<dbReference type="CDD" id="cd06847">
    <property type="entry name" value="HFD_SUPT7L"/>
    <property type="match status" value="1"/>
</dbReference>
<reference evidence="6" key="1">
    <citation type="submission" date="2021-01" db="EMBL/GenBank/DDBJ databases">
        <authorList>
            <person name="Li R."/>
            <person name="Bekaert M."/>
        </authorList>
    </citation>
    <scope>NUCLEOTIDE SEQUENCE</scope>
    <source>
        <strain evidence="6">Farmed</strain>
    </source>
</reference>
<evidence type="ECO:0000256" key="2">
    <source>
        <dbReference type="ARBA" id="ARBA00023015"/>
    </source>
</evidence>
<organism evidence="6 7">
    <name type="scientific">Acanthosepion pharaonis</name>
    <name type="common">Pharaoh cuttlefish</name>
    <name type="synonym">Sepia pharaonis</name>
    <dbReference type="NCBI Taxonomy" id="158019"/>
    <lineage>
        <taxon>Eukaryota</taxon>
        <taxon>Metazoa</taxon>
        <taxon>Spiralia</taxon>
        <taxon>Lophotrochozoa</taxon>
        <taxon>Mollusca</taxon>
        <taxon>Cephalopoda</taxon>
        <taxon>Coleoidea</taxon>
        <taxon>Decapodiformes</taxon>
        <taxon>Sepiida</taxon>
        <taxon>Sepiina</taxon>
        <taxon>Sepiidae</taxon>
        <taxon>Acanthosepion</taxon>
    </lineage>
</organism>
<dbReference type="AlphaFoldDB" id="A0A812CH47"/>
<evidence type="ECO:0000313" key="7">
    <source>
        <dbReference type="Proteomes" id="UP000597762"/>
    </source>
</evidence>
<dbReference type="InterPro" id="IPR009072">
    <property type="entry name" value="Histone-fold"/>
</dbReference>
<sequence>MLYCPYPRAGVEGEGIGQRPARGTVSGPEQFDADPITLHTIQLVQHSRKMKSLIQQLRDNSKNDKNDTHLAASIPIPQYPETGKVNQQRTKSWSFQRPICKTELDSGIGFASCPIDSVDCRRLSRRSIATICAHVGFDMCKESALELLADITCEYYQRLTKHLRSAVDSQLLLGHSGFPDVLEQVFQECGVGSVHDLEDFYNNRVLRYHESMVSQCQQLVQDYEKLHQVNKTATEKTSVGSTEVNVKEEGDVGGELVLPPSDEDKNENDSIEMEEFYLDALGPMDMPFEQETVTTMVPDLEWKVPAGMAEAQGLTKEMCLDADDEEPAFNHGAS</sequence>
<comment type="caution">
    <text evidence="6">The sequence shown here is derived from an EMBL/GenBank/DDBJ whole genome shotgun (WGS) entry which is preliminary data.</text>
</comment>
<dbReference type="Pfam" id="PF07524">
    <property type="entry name" value="Bromo_TP"/>
    <property type="match status" value="1"/>
</dbReference>
<protein>
    <submittedName>
        <fullName evidence="6">SUPT7L</fullName>
    </submittedName>
</protein>
<dbReference type="GO" id="GO:0003713">
    <property type="term" value="F:transcription coactivator activity"/>
    <property type="evidence" value="ECO:0007669"/>
    <property type="project" value="TreeGrafter"/>
</dbReference>
<dbReference type="GO" id="GO:0046982">
    <property type="term" value="F:protein heterodimerization activity"/>
    <property type="evidence" value="ECO:0007669"/>
    <property type="project" value="InterPro"/>
</dbReference>
<feature type="domain" description="Bromodomain associated" evidence="5">
    <location>
        <begin position="117"/>
        <end position="196"/>
    </location>
</feature>
<dbReference type="SMART" id="SM00576">
    <property type="entry name" value="BTP"/>
    <property type="match status" value="1"/>
</dbReference>
<evidence type="ECO:0000313" key="6">
    <source>
        <dbReference type="EMBL" id="CAE1266415.1"/>
    </source>
</evidence>
<keyword evidence="2" id="KW-0805">Transcription regulation</keyword>
<dbReference type="Proteomes" id="UP000597762">
    <property type="component" value="Unassembled WGS sequence"/>
</dbReference>
<dbReference type="OrthoDB" id="6021257at2759"/>
<dbReference type="EMBL" id="CAHIKZ030001510">
    <property type="protein sequence ID" value="CAE1266415.1"/>
    <property type="molecule type" value="Genomic_DNA"/>
</dbReference>
<gene>
    <name evidence="6" type="ORF">SPHA_35133</name>
</gene>
<accession>A0A812CH47</accession>
<evidence type="ECO:0000256" key="1">
    <source>
        <dbReference type="ARBA" id="ARBA00004123"/>
    </source>
</evidence>
<evidence type="ECO:0000256" key="3">
    <source>
        <dbReference type="ARBA" id="ARBA00023163"/>
    </source>
</evidence>
<dbReference type="InterPro" id="IPR039460">
    <property type="entry name" value="SUPT7L/Spt7"/>
</dbReference>
<keyword evidence="3" id="KW-0804">Transcription</keyword>
<dbReference type="InterPro" id="IPR006565">
    <property type="entry name" value="BTP"/>
</dbReference>
<proteinExistence type="predicted"/>
<evidence type="ECO:0000259" key="5">
    <source>
        <dbReference type="SMART" id="SM00576"/>
    </source>
</evidence>
<dbReference type="GO" id="GO:0000124">
    <property type="term" value="C:SAGA complex"/>
    <property type="evidence" value="ECO:0007669"/>
    <property type="project" value="InterPro"/>
</dbReference>
<dbReference type="Gene3D" id="1.10.20.10">
    <property type="entry name" value="Histone, subunit A"/>
    <property type="match status" value="1"/>
</dbReference>
<comment type="subcellular location">
    <subcellularLocation>
        <location evidence="1">Nucleus</location>
    </subcellularLocation>
</comment>
<dbReference type="GO" id="GO:0005634">
    <property type="term" value="C:nucleus"/>
    <property type="evidence" value="ECO:0007669"/>
    <property type="project" value="UniProtKB-SubCell"/>
</dbReference>
<keyword evidence="4" id="KW-0539">Nucleus</keyword>
<dbReference type="PANTHER" id="PTHR28598:SF1">
    <property type="entry name" value="STAGA COMPLEX 65 SUBUNIT GAMMA"/>
    <property type="match status" value="1"/>
</dbReference>
<keyword evidence="7" id="KW-1185">Reference proteome</keyword>
<name>A0A812CH47_ACAPH</name>
<evidence type="ECO:0000256" key="4">
    <source>
        <dbReference type="ARBA" id="ARBA00023242"/>
    </source>
</evidence>
<dbReference type="PANTHER" id="PTHR28598">
    <property type="entry name" value="STAGA COMPLEX 65 SUBUNIT GAMMA"/>
    <property type="match status" value="1"/>
</dbReference>